<dbReference type="CDD" id="cd08241">
    <property type="entry name" value="QOR1"/>
    <property type="match status" value="1"/>
</dbReference>
<evidence type="ECO:0000313" key="4">
    <source>
        <dbReference type="Proteomes" id="UP001155128"/>
    </source>
</evidence>
<evidence type="ECO:0000313" key="3">
    <source>
        <dbReference type="EMBL" id="MCM8557378.1"/>
    </source>
</evidence>
<comment type="caution">
    <text evidence="3">The sequence shown here is derived from an EMBL/GenBank/DDBJ whole genome shotgun (WGS) entry which is preliminary data.</text>
</comment>
<proteinExistence type="predicted"/>
<dbReference type="PANTHER" id="PTHR43677">
    <property type="entry name" value="SHORT-CHAIN DEHYDROGENASE/REDUCTASE"/>
    <property type="match status" value="1"/>
</dbReference>
<dbReference type="InterPro" id="IPR036291">
    <property type="entry name" value="NAD(P)-bd_dom_sf"/>
</dbReference>
<feature type="region of interest" description="Disordered" evidence="1">
    <location>
        <begin position="1"/>
        <end position="27"/>
    </location>
</feature>
<dbReference type="Gene3D" id="3.40.50.720">
    <property type="entry name" value="NAD(P)-binding Rossmann-like Domain"/>
    <property type="match status" value="1"/>
</dbReference>
<accession>A0A9X2J1K9</accession>
<dbReference type="Pfam" id="PF08240">
    <property type="entry name" value="ADH_N"/>
    <property type="match status" value="1"/>
</dbReference>
<protein>
    <submittedName>
        <fullName evidence="3">NADPH:quinone oxidoreductase family protein</fullName>
    </submittedName>
</protein>
<dbReference type="SMART" id="SM00829">
    <property type="entry name" value="PKS_ER"/>
    <property type="match status" value="1"/>
</dbReference>
<dbReference type="InterPro" id="IPR013149">
    <property type="entry name" value="ADH-like_C"/>
</dbReference>
<dbReference type="InterPro" id="IPR013154">
    <property type="entry name" value="ADH-like_N"/>
</dbReference>
<reference evidence="3" key="1">
    <citation type="submission" date="2022-06" db="EMBL/GenBank/DDBJ databases">
        <title>Sphingomicrobium sedimins sp. nov., a marine bacterium isolated from tidal flat.</title>
        <authorList>
            <person name="Kim C.-H."/>
            <person name="Yoo Y."/>
            <person name="Kim J.-J."/>
        </authorList>
    </citation>
    <scope>NUCLEOTIDE SEQUENCE</scope>
    <source>
        <strain evidence="3">GRR-S6-50</strain>
    </source>
</reference>
<name>A0A9X2J1K9_9SPHN</name>
<dbReference type="Pfam" id="PF00107">
    <property type="entry name" value="ADH_zinc_N"/>
    <property type="match status" value="1"/>
</dbReference>
<organism evidence="3 4">
    <name type="scientific">Sphingomicrobium sediminis</name>
    <dbReference type="NCBI Taxonomy" id="2950949"/>
    <lineage>
        <taxon>Bacteria</taxon>
        <taxon>Pseudomonadati</taxon>
        <taxon>Pseudomonadota</taxon>
        <taxon>Alphaproteobacteria</taxon>
        <taxon>Sphingomonadales</taxon>
        <taxon>Sphingomonadaceae</taxon>
        <taxon>Sphingomicrobium</taxon>
    </lineage>
</organism>
<gene>
    <name evidence="3" type="ORF">NDO55_06040</name>
</gene>
<dbReference type="SUPFAM" id="SSF51735">
    <property type="entry name" value="NAD(P)-binding Rossmann-fold domains"/>
    <property type="match status" value="1"/>
</dbReference>
<evidence type="ECO:0000259" key="2">
    <source>
        <dbReference type="SMART" id="SM00829"/>
    </source>
</evidence>
<dbReference type="Gene3D" id="3.90.180.10">
    <property type="entry name" value="Medium-chain alcohol dehydrogenases, catalytic domain"/>
    <property type="match status" value="1"/>
</dbReference>
<keyword evidence="4" id="KW-1185">Reference proteome</keyword>
<dbReference type="InterPro" id="IPR051397">
    <property type="entry name" value="Zn-ADH-like_protein"/>
</dbReference>
<dbReference type="InterPro" id="IPR011032">
    <property type="entry name" value="GroES-like_sf"/>
</dbReference>
<dbReference type="PANTHER" id="PTHR43677:SF4">
    <property type="entry name" value="QUINONE OXIDOREDUCTASE-LIKE PROTEIN 2"/>
    <property type="match status" value="1"/>
</dbReference>
<feature type="domain" description="Enoyl reductase (ER)" evidence="2">
    <location>
        <begin position="10"/>
        <end position="329"/>
    </location>
</feature>
<dbReference type="EMBL" id="JAMSHT010000001">
    <property type="protein sequence ID" value="MCM8557378.1"/>
    <property type="molecule type" value="Genomic_DNA"/>
</dbReference>
<dbReference type="InterPro" id="IPR020843">
    <property type="entry name" value="ER"/>
</dbReference>
<dbReference type="Proteomes" id="UP001155128">
    <property type="component" value="Unassembled WGS sequence"/>
</dbReference>
<dbReference type="RefSeq" id="WP_252113398.1">
    <property type="nucleotide sequence ID" value="NZ_JAMSHT010000001.1"/>
</dbReference>
<dbReference type="SUPFAM" id="SSF50129">
    <property type="entry name" value="GroES-like"/>
    <property type="match status" value="1"/>
</dbReference>
<sequence>MRALRSHAPGGPDTLQLDELDSPEPGPGQVRVAVKAAAINYPDLLIIQDLYQMKPPRPFSPGGEIAGVVDALGEGVENVKVGDRIIAVPGFGGLAEEMLVPAASCIPLPDSHSFTDGAALILTYGTAIHALKDRGRIAEKQDVLVLGAAGGVGLATVELAKAYGARVVAAVSSEDKAEAVRKAGADEALVYDRGPFDKEASKALAGQFKGAAKGEGFDIVMDPVGGDYAEPALRSLGWQGRYLIVGFPAGIPKIALNLALLKEAELSGVFWGAFAMRDPAANAAHTRELFELWSAGKIAPQVTETFPLEKAHEAIAALATRKVIGKLVVEMA</sequence>
<dbReference type="GO" id="GO:0016491">
    <property type="term" value="F:oxidoreductase activity"/>
    <property type="evidence" value="ECO:0007669"/>
    <property type="project" value="InterPro"/>
</dbReference>
<evidence type="ECO:0000256" key="1">
    <source>
        <dbReference type="SAM" id="MobiDB-lite"/>
    </source>
</evidence>
<dbReference type="AlphaFoldDB" id="A0A9X2J1K9"/>